<protein>
    <submittedName>
        <fullName evidence="2">Uncharacterized protein</fullName>
    </submittedName>
</protein>
<comment type="caution">
    <text evidence="2">The sequence shown here is derived from an EMBL/GenBank/DDBJ whole genome shotgun (WGS) entry which is preliminary data.</text>
</comment>
<evidence type="ECO:0000313" key="2">
    <source>
        <dbReference type="EMBL" id="GFR90169.1"/>
    </source>
</evidence>
<dbReference type="AlphaFoldDB" id="A0AAV4GXE6"/>
<organism evidence="2 3">
    <name type="scientific">Elysia marginata</name>
    <dbReference type="NCBI Taxonomy" id="1093978"/>
    <lineage>
        <taxon>Eukaryota</taxon>
        <taxon>Metazoa</taxon>
        <taxon>Spiralia</taxon>
        <taxon>Lophotrochozoa</taxon>
        <taxon>Mollusca</taxon>
        <taxon>Gastropoda</taxon>
        <taxon>Heterobranchia</taxon>
        <taxon>Euthyneura</taxon>
        <taxon>Panpulmonata</taxon>
        <taxon>Sacoglossa</taxon>
        <taxon>Placobranchoidea</taxon>
        <taxon>Plakobranchidae</taxon>
        <taxon>Elysia</taxon>
    </lineage>
</organism>
<name>A0AAV4GXE6_9GAST</name>
<evidence type="ECO:0000313" key="3">
    <source>
        <dbReference type="Proteomes" id="UP000762676"/>
    </source>
</evidence>
<keyword evidence="1" id="KW-0812">Transmembrane</keyword>
<keyword evidence="1" id="KW-1133">Transmembrane helix</keyword>
<keyword evidence="1" id="KW-0472">Membrane</keyword>
<feature type="transmembrane region" description="Helical" evidence="1">
    <location>
        <begin position="9"/>
        <end position="28"/>
    </location>
</feature>
<reference evidence="2 3" key="1">
    <citation type="journal article" date="2021" name="Elife">
        <title>Chloroplast acquisition without the gene transfer in kleptoplastic sea slugs, Plakobranchus ocellatus.</title>
        <authorList>
            <person name="Maeda T."/>
            <person name="Takahashi S."/>
            <person name="Yoshida T."/>
            <person name="Shimamura S."/>
            <person name="Takaki Y."/>
            <person name="Nagai Y."/>
            <person name="Toyoda A."/>
            <person name="Suzuki Y."/>
            <person name="Arimoto A."/>
            <person name="Ishii H."/>
            <person name="Satoh N."/>
            <person name="Nishiyama T."/>
            <person name="Hasebe M."/>
            <person name="Maruyama T."/>
            <person name="Minagawa J."/>
            <person name="Obokata J."/>
            <person name="Shigenobu S."/>
        </authorList>
    </citation>
    <scope>NUCLEOTIDE SEQUENCE [LARGE SCALE GENOMIC DNA]</scope>
</reference>
<dbReference type="EMBL" id="BMAT01005272">
    <property type="protein sequence ID" value="GFR90169.1"/>
    <property type="molecule type" value="Genomic_DNA"/>
</dbReference>
<evidence type="ECO:0000256" key="1">
    <source>
        <dbReference type="SAM" id="Phobius"/>
    </source>
</evidence>
<gene>
    <name evidence="2" type="ORF">ElyMa_002560500</name>
</gene>
<sequence>MMVNFIRGLMVIQVTVLIIAIILLYHYIYNYVHIEPTVTTTAVASPKEPTFLEEVDCIVQSDESRWQSTEDLDNAIKDATQNLIKAMKASNIPNMALSVLGDAVFRHYGFKKNNKKSMHALVETWMSFEFEEFYSNKSTTAPKHTPVSMKNVHHIRVSTSTLFTLPTIEQLMKMLCRFEDMTIIPVNQPNICQGMMSTDFVTYCFFNTRNGAAFFFLTIENDDCTKAVDEQSIAAVRKVCDRFYPYCNFKVANVCDEDFLDLDTSITNVPMIPFYRYCLRNIRTAKKDDIPPKLNMLADRLSPYDTNIYESWFQEIVLCSNHKDNCDLGNRCMSPETKKHIYFRIMAASKLYDIECRQLFLQQGTNQ</sequence>
<proteinExistence type="predicted"/>
<keyword evidence="3" id="KW-1185">Reference proteome</keyword>
<accession>A0AAV4GXE6</accession>
<dbReference type="Proteomes" id="UP000762676">
    <property type="component" value="Unassembled WGS sequence"/>
</dbReference>